<reference evidence="2 3" key="1">
    <citation type="submission" date="2019-08" db="EMBL/GenBank/DDBJ databases">
        <title>Ulvibacter marinistellae sp. nov., isolated from a starfish, Patiria pectinifera.</title>
        <authorList>
            <person name="Kawano K."/>
            <person name="Ushijima N."/>
            <person name="Kihara M."/>
            <person name="Itoh H."/>
        </authorList>
    </citation>
    <scope>NUCLEOTIDE SEQUENCE [LARGE SCALE GENOMIC DNA]</scope>
    <source>
        <strain evidence="2 3">KK4</strain>
    </source>
</reference>
<keyword evidence="3" id="KW-1185">Reference proteome</keyword>
<evidence type="ECO:0000313" key="2">
    <source>
        <dbReference type="EMBL" id="GEQ85013.1"/>
    </source>
</evidence>
<gene>
    <name evidence="2" type="ORF">ULMS_05210</name>
</gene>
<proteinExistence type="predicted"/>
<accession>A0A5J4FTQ7</accession>
<dbReference type="EMBL" id="BKCF01000001">
    <property type="protein sequence ID" value="GEQ85013.1"/>
    <property type="molecule type" value="Genomic_DNA"/>
</dbReference>
<organism evidence="2 3">
    <name type="scientific">Patiriisocius marinistellae</name>
    <dbReference type="NCBI Taxonomy" id="2494560"/>
    <lineage>
        <taxon>Bacteria</taxon>
        <taxon>Pseudomonadati</taxon>
        <taxon>Bacteroidota</taxon>
        <taxon>Flavobacteriia</taxon>
        <taxon>Flavobacteriales</taxon>
        <taxon>Flavobacteriaceae</taxon>
        <taxon>Patiriisocius</taxon>
    </lineage>
</organism>
<dbReference type="AlphaFoldDB" id="A0A5J4FTQ7"/>
<protein>
    <submittedName>
        <fullName evidence="2">Uncharacterized protein</fullName>
    </submittedName>
</protein>
<sequence length="81" mass="8508">MAVKTIAANPAAGPLTPKGEPLSDPTTIPPIIPAIKPENNGAPLASAIPKQRGRATKNTTILAGISLFKFLNGFELFIFRI</sequence>
<evidence type="ECO:0000313" key="3">
    <source>
        <dbReference type="Proteomes" id="UP000326994"/>
    </source>
</evidence>
<dbReference type="Proteomes" id="UP000326994">
    <property type="component" value="Unassembled WGS sequence"/>
</dbReference>
<feature type="region of interest" description="Disordered" evidence="1">
    <location>
        <begin position="1"/>
        <end position="27"/>
    </location>
</feature>
<comment type="caution">
    <text evidence="2">The sequence shown here is derived from an EMBL/GenBank/DDBJ whole genome shotgun (WGS) entry which is preliminary data.</text>
</comment>
<evidence type="ECO:0000256" key="1">
    <source>
        <dbReference type="SAM" id="MobiDB-lite"/>
    </source>
</evidence>
<name>A0A5J4FTQ7_9FLAO</name>